<evidence type="ECO:0000256" key="3">
    <source>
        <dbReference type="ARBA" id="ARBA00023082"/>
    </source>
</evidence>
<dbReference type="InterPro" id="IPR036388">
    <property type="entry name" value="WH-like_DNA-bd_sf"/>
</dbReference>
<evidence type="ECO:0000313" key="7">
    <source>
        <dbReference type="Proteomes" id="UP000242447"/>
    </source>
</evidence>
<organism evidence="6 7">
    <name type="scientific">Ketogulonicigenium robustum</name>
    <dbReference type="NCBI Taxonomy" id="92947"/>
    <lineage>
        <taxon>Bacteria</taxon>
        <taxon>Pseudomonadati</taxon>
        <taxon>Pseudomonadota</taxon>
        <taxon>Alphaproteobacteria</taxon>
        <taxon>Rhodobacterales</taxon>
        <taxon>Roseobacteraceae</taxon>
        <taxon>Ketogulonicigenium</taxon>
    </lineage>
</organism>
<keyword evidence="4" id="KW-0804">Transcription</keyword>
<dbReference type="Proteomes" id="UP000242447">
    <property type="component" value="Plasmid unnamed1"/>
</dbReference>
<dbReference type="InterPro" id="IPR013249">
    <property type="entry name" value="RNA_pol_sigma70_r4_t2"/>
</dbReference>
<dbReference type="InterPro" id="IPR039425">
    <property type="entry name" value="RNA_pol_sigma-70-like"/>
</dbReference>
<protein>
    <submittedName>
        <fullName evidence="6">ECF family RNA polymerase sigma factor</fullName>
    </submittedName>
</protein>
<evidence type="ECO:0000256" key="2">
    <source>
        <dbReference type="ARBA" id="ARBA00023015"/>
    </source>
</evidence>
<dbReference type="SUPFAM" id="SSF88946">
    <property type="entry name" value="Sigma2 domain of RNA polymerase sigma factors"/>
    <property type="match status" value="1"/>
</dbReference>
<evidence type="ECO:0000259" key="5">
    <source>
        <dbReference type="Pfam" id="PF08281"/>
    </source>
</evidence>
<dbReference type="NCBIfam" id="TIGR02937">
    <property type="entry name" value="sigma70-ECF"/>
    <property type="match status" value="1"/>
</dbReference>
<dbReference type="Pfam" id="PF08281">
    <property type="entry name" value="Sigma70_r4_2"/>
    <property type="match status" value="1"/>
</dbReference>
<gene>
    <name evidence="6" type="ORF">BVG79_p1000020</name>
</gene>
<comment type="similarity">
    <text evidence="1">Belongs to the sigma-70 factor family. ECF subfamily.</text>
</comment>
<dbReference type="KEGG" id="kro:BVG79_p1000020"/>
<dbReference type="InterPro" id="IPR014284">
    <property type="entry name" value="RNA_pol_sigma-70_dom"/>
</dbReference>
<accession>A0A1W6P2T3</accession>
<dbReference type="GO" id="GO:0016987">
    <property type="term" value="F:sigma factor activity"/>
    <property type="evidence" value="ECO:0007669"/>
    <property type="project" value="UniProtKB-KW"/>
</dbReference>
<evidence type="ECO:0000256" key="1">
    <source>
        <dbReference type="ARBA" id="ARBA00010641"/>
    </source>
</evidence>
<keyword evidence="6" id="KW-0614">Plasmid</keyword>
<reference evidence="6 7" key="1">
    <citation type="submission" date="2017-02" db="EMBL/GenBank/DDBJ databases">
        <title>Ketogulonicigenium robustum SPU B003 Genome sequencing and assembly.</title>
        <authorList>
            <person name="Li Y."/>
            <person name="Liu L."/>
            <person name="Wang C."/>
            <person name="Zhang M."/>
            <person name="Zhang T."/>
            <person name="Zhang Y."/>
        </authorList>
    </citation>
    <scope>NUCLEOTIDE SEQUENCE [LARGE SCALE GENOMIC DNA]</scope>
    <source>
        <strain evidence="6 7">SPU_B003</strain>
        <plasmid evidence="6 7">unnamed1</plasmid>
    </source>
</reference>
<keyword evidence="2" id="KW-0805">Transcription regulation</keyword>
<dbReference type="PANTHER" id="PTHR43133">
    <property type="entry name" value="RNA POLYMERASE ECF-TYPE SIGMA FACTO"/>
    <property type="match status" value="1"/>
</dbReference>
<dbReference type="GO" id="GO:0003677">
    <property type="term" value="F:DNA binding"/>
    <property type="evidence" value="ECO:0007669"/>
    <property type="project" value="InterPro"/>
</dbReference>
<dbReference type="SUPFAM" id="SSF88659">
    <property type="entry name" value="Sigma3 and sigma4 domains of RNA polymerase sigma factors"/>
    <property type="match status" value="1"/>
</dbReference>
<dbReference type="GO" id="GO:0006352">
    <property type="term" value="P:DNA-templated transcription initiation"/>
    <property type="evidence" value="ECO:0007669"/>
    <property type="project" value="InterPro"/>
</dbReference>
<dbReference type="InterPro" id="IPR013325">
    <property type="entry name" value="RNA_pol_sigma_r2"/>
</dbReference>
<name>A0A1W6P2T3_9RHOB</name>
<dbReference type="InterPro" id="IPR013324">
    <property type="entry name" value="RNA_pol_sigma_r3/r4-like"/>
</dbReference>
<dbReference type="AlphaFoldDB" id="A0A1W6P2T3"/>
<sequence>MQEAWLRVRRHAPAVLAAPLPYMMRVMRNLVIDHGRVRARRLRQAEVDALLEVPGDLPSPEDAAIARSQLRLFARALAGLPLRRREILIAARLRRVPYAQIAAQHGVSVRTVEYEVRLALDHCIAAMAAAEDGYRMENGEARG</sequence>
<dbReference type="EMBL" id="CP019938">
    <property type="protein sequence ID" value="ARO15822.1"/>
    <property type="molecule type" value="Genomic_DNA"/>
</dbReference>
<evidence type="ECO:0000256" key="4">
    <source>
        <dbReference type="ARBA" id="ARBA00023163"/>
    </source>
</evidence>
<keyword evidence="3" id="KW-0731">Sigma factor</keyword>
<dbReference type="Gene3D" id="1.10.10.10">
    <property type="entry name" value="Winged helix-like DNA-binding domain superfamily/Winged helix DNA-binding domain"/>
    <property type="match status" value="1"/>
</dbReference>
<keyword evidence="7" id="KW-1185">Reference proteome</keyword>
<feature type="domain" description="RNA polymerase sigma factor 70 region 4 type 2" evidence="5">
    <location>
        <begin position="71"/>
        <end position="123"/>
    </location>
</feature>
<geneLocation type="plasmid" evidence="6">
    <name>unnamed1</name>
</geneLocation>
<proteinExistence type="inferred from homology"/>
<dbReference type="PANTHER" id="PTHR43133:SF63">
    <property type="entry name" value="RNA POLYMERASE SIGMA FACTOR FECI-RELATED"/>
    <property type="match status" value="1"/>
</dbReference>
<evidence type="ECO:0000313" key="6">
    <source>
        <dbReference type="EMBL" id="ARO15822.1"/>
    </source>
</evidence>